<dbReference type="AlphaFoldDB" id="M6VP50"/>
<organism evidence="3 4">
    <name type="scientific">Leptospira noguchii</name>
    <dbReference type="NCBI Taxonomy" id="28182"/>
    <lineage>
        <taxon>Bacteria</taxon>
        <taxon>Pseudomonadati</taxon>
        <taxon>Spirochaetota</taxon>
        <taxon>Spirochaetia</taxon>
        <taxon>Leptospirales</taxon>
        <taxon>Leptospiraceae</taxon>
        <taxon>Leptospira</taxon>
    </lineage>
</organism>
<reference evidence="3 4" key="1">
    <citation type="submission" date="2013-01" db="EMBL/GenBank/DDBJ databases">
        <authorList>
            <person name="Harkins D.M."/>
            <person name="Durkin A.S."/>
            <person name="Brinkac L.M."/>
            <person name="Haft D.H."/>
            <person name="Selengut J.D."/>
            <person name="Sanka R."/>
            <person name="DePew J."/>
            <person name="Purushe J."/>
            <person name="Matthias M.A."/>
            <person name="Vinetz J.M."/>
            <person name="Sutton G.G."/>
            <person name="Nierman W.C."/>
            <person name="Fouts D.E."/>
        </authorList>
    </citation>
    <scope>NUCLEOTIDE SEQUENCE [LARGE SCALE GENOMIC DNA]</scope>
    <source>
        <strain evidence="3 4">HAI1536</strain>
    </source>
</reference>
<proteinExistence type="predicted"/>
<dbReference type="Gene3D" id="2.120.10.80">
    <property type="entry name" value="Kelch-type beta propeller"/>
    <property type="match status" value="1"/>
</dbReference>
<dbReference type="Proteomes" id="UP000012112">
    <property type="component" value="Unassembled WGS sequence"/>
</dbReference>
<dbReference type="SUPFAM" id="SSF117281">
    <property type="entry name" value="Kelch motif"/>
    <property type="match status" value="2"/>
</dbReference>
<dbReference type="Gene3D" id="2.130.10.80">
    <property type="entry name" value="Galactose oxidase/kelch, beta-propeller"/>
    <property type="match status" value="2"/>
</dbReference>
<evidence type="ECO:0000313" key="3">
    <source>
        <dbReference type="EMBL" id="EMO54839.1"/>
    </source>
</evidence>
<dbReference type="OrthoDB" id="342174at2"/>
<accession>M6VP50</accession>
<evidence type="ECO:0000313" key="4">
    <source>
        <dbReference type="Proteomes" id="UP000012112"/>
    </source>
</evidence>
<dbReference type="InterPro" id="IPR006652">
    <property type="entry name" value="Kelch_1"/>
</dbReference>
<comment type="caution">
    <text evidence="3">The sequence shown here is derived from an EMBL/GenBank/DDBJ whole genome shotgun (WGS) entry which is preliminary data.</text>
</comment>
<dbReference type="RefSeq" id="WP_002177361.1">
    <property type="nucleotide sequence ID" value="NZ_AKWD02000020.1"/>
</dbReference>
<dbReference type="PANTHER" id="PTHR46344">
    <property type="entry name" value="OS02G0202900 PROTEIN"/>
    <property type="match status" value="1"/>
</dbReference>
<dbReference type="Pfam" id="PF01344">
    <property type="entry name" value="Kelch_1"/>
    <property type="match status" value="1"/>
</dbReference>
<gene>
    <name evidence="3" type="ORF">LEP1GSC172_4325</name>
</gene>
<name>M6VP50_9LEPT</name>
<dbReference type="PANTHER" id="PTHR46344:SF27">
    <property type="entry name" value="KELCH REPEAT SUPERFAMILY PROTEIN"/>
    <property type="match status" value="1"/>
</dbReference>
<evidence type="ECO:0000256" key="1">
    <source>
        <dbReference type="ARBA" id="ARBA00022441"/>
    </source>
</evidence>
<sequence length="413" mass="45375">MRKKRINNYFLKHYVNFLNIVLLVILVNCNHESTPLFSSEQLITIQLLRNLGFQGRFGHSSIKLLDGGVFICGGSNGMGTIYKSCYSFTESDNVIKNSGDMNYERTSFAMHLLNSGKVLIAGGTTYNNLLVRSIEIYDPTTKTFTIGPKLNLGRVYFASTKLNNGNILFSGGIGVEGQITKSIEVFNPLTNSIVLNNVEMFTARFYHTATTLSSGNVLITGGTDGVSSQLSSTEIYDPNTGLLTMTGSLLRARSRHTSTLLNNGSVLITSGKVIDEENKITSYEPYGEIYTLGTGMFTLTNTRINVPRRSHTTNILENGNVLVCGGYAFMENKNTSKPTSSCEVFQNTDNIYVKNINLLTARANPISEVLSSGKIFVFGGIESDGFFESDINTDNTGELIDLQTNQISKIFIK</sequence>
<keyword evidence="1" id="KW-0880">Kelch repeat</keyword>
<keyword evidence="2" id="KW-0677">Repeat</keyword>
<dbReference type="SMART" id="SM00612">
    <property type="entry name" value="Kelch"/>
    <property type="match status" value="5"/>
</dbReference>
<dbReference type="InterPro" id="IPR015915">
    <property type="entry name" value="Kelch-typ_b-propeller"/>
</dbReference>
<dbReference type="EMBL" id="AKWD02000020">
    <property type="protein sequence ID" value="EMO54839.1"/>
    <property type="molecule type" value="Genomic_DNA"/>
</dbReference>
<evidence type="ECO:0000256" key="2">
    <source>
        <dbReference type="ARBA" id="ARBA00022737"/>
    </source>
</evidence>
<dbReference type="InterPro" id="IPR037293">
    <property type="entry name" value="Gal_Oxidase_central_sf"/>
</dbReference>
<protein>
    <submittedName>
        <fullName evidence="3">Kelch repeat protein</fullName>
    </submittedName>
</protein>